<evidence type="ECO:0000256" key="6">
    <source>
        <dbReference type="ARBA" id="ARBA00038076"/>
    </source>
</evidence>
<protein>
    <submittedName>
        <fullName evidence="10">ABC transporter permease</fullName>
    </submittedName>
</protein>
<evidence type="ECO:0000256" key="3">
    <source>
        <dbReference type="ARBA" id="ARBA00022692"/>
    </source>
</evidence>
<dbReference type="InterPro" id="IPR003838">
    <property type="entry name" value="ABC3_permease_C"/>
</dbReference>
<evidence type="ECO:0000256" key="7">
    <source>
        <dbReference type="SAM" id="Phobius"/>
    </source>
</evidence>
<sequence>MIDDLREIFVHLSINKMRTSLTGLSVSVGIFLLIILLGAGNGLINAFDANMGSVALDAIKVWPGVTSEPYNGLEKGREIKFDSRDPQLINRAFPERVHSVTAKNQQSGVKASYGNKMLSGTLNGCYPDNIEIDKIKVLYGRYLSQSDLDNQRKVIVISERSAEEFFTTAINALNKPLRIDSIVYHVVGIVSNKGIMGGFEGDIPYTSMQLLYRKGQNIEELILRTNGTDTEKADSAFRKDLYSVFSVPHNFSPKDESAVWIDNPANGARERDQAAHYLRVAMWVIGSLTLLSGIVGISNIMLITIKERTHEFGIRKALGAKPWPILRSVLIESVIITGFFGYCGLVLGVIGTEYLNYSLGKVTMMVGDQPIYTFMNPTIDLQIAFQALSVLIISGLIAGFVPASKAVKVKPIEALRANE</sequence>
<dbReference type="InterPro" id="IPR025857">
    <property type="entry name" value="MacB_PCD"/>
</dbReference>
<evidence type="ECO:0000256" key="2">
    <source>
        <dbReference type="ARBA" id="ARBA00022475"/>
    </source>
</evidence>
<dbReference type="EMBL" id="JABZGR010000005">
    <property type="protein sequence ID" value="MBF0969949.1"/>
    <property type="molecule type" value="Genomic_DNA"/>
</dbReference>
<evidence type="ECO:0000313" key="11">
    <source>
        <dbReference type="Proteomes" id="UP000704068"/>
    </source>
</evidence>
<keyword evidence="5 7" id="KW-0472">Membrane</keyword>
<dbReference type="Pfam" id="PF02687">
    <property type="entry name" value="FtsX"/>
    <property type="match status" value="1"/>
</dbReference>
<comment type="subcellular location">
    <subcellularLocation>
        <location evidence="1">Cell membrane</location>
        <topology evidence="1">Multi-pass membrane protein</topology>
    </subcellularLocation>
</comment>
<evidence type="ECO:0000259" key="8">
    <source>
        <dbReference type="Pfam" id="PF02687"/>
    </source>
</evidence>
<proteinExistence type="inferred from homology"/>
<evidence type="ECO:0000256" key="1">
    <source>
        <dbReference type="ARBA" id="ARBA00004651"/>
    </source>
</evidence>
<feature type="transmembrane region" description="Helical" evidence="7">
    <location>
        <begin position="325"/>
        <end position="350"/>
    </location>
</feature>
<dbReference type="Pfam" id="PF12704">
    <property type="entry name" value="MacB_PCD"/>
    <property type="match status" value="1"/>
</dbReference>
<evidence type="ECO:0000313" key="10">
    <source>
        <dbReference type="EMBL" id="MBF0969949.1"/>
    </source>
</evidence>
<organism evidence="10 11">
    <name type="scientific">Alloprevotella tannerae</name>
    <dbReference type="NCBI Taxonomy" id="76122"/>
    <lineage>
        <taxon>Bacteria</taxon>
        <taxon>Pseudomonadati</taxon>
        <taxon>Bacteroidota</taxon>
        <taxon>Bacteroidia</taxon>
        <taxon>Bacteroidales</taxon>
        <taxon>Prevotellaceae</taxon>
        <taxon>Alloprevotella</taxon>
    </lineage>
</organism>
<dbReference type="InterPro" id="IPR050250">
    <property type="entry name" value="Macrolide_Exporter_MacB"/>
</dbReference>
<accession>A0A929RYD9</accession>
<dbReference type="PANTHER" id="PTHR30572:SF4">
    <property type="entry name" value="ABC TRANSPORTER PERMEASE YTRF"/>
    <property type="match status" value="1"/>
</dbReference>
<feature type="domain" description="MacB-like periplasmic core" evidence="9">
    <location>
        <begin position="19"/>
        <end position="238"/>
    </location>
</feature>
<evidence type="ECO:0000256" key="4">
    <source>
        <dbReference type="ARBA" id="ARBA00022989"/>
    </source>
</evidence>
<keyword evidence="3 7" id="KW-0812">Transmembrane</keyword>
<feature type="domain" description="ABC3 transporter permease C-terminal" evidence="8">
    <location>
        <begin position="284"/>
        <end position="410"/>
    </location>
</feature>
<keyword evidence="4 7" id="KW-1133">Transmembrane helix</keyword>
<dbReference type="Proteomes" id="UP000704068">
    <property type="component" value="Unassembled WGS sequence"/>
</dbReference>
<dbReference type="AlphaFoldDB" id="A0A929RYD9"/>
<reference evidence="10" key="1">
    <citation type="submission" date="2020-04" db="EMBL/GenBank/DDBJ databases">
        <title>Deep metagenomics examines the oral microbiome during advanced dental caries in children, revealing novel taxa and co-occurrences with host molecules.</title>
        <authorList>
            <person name="Baker J.L."/>
            <person name="Morton J.T."/>
            <person name="Dinis M."/>
            <person name="Alvarez R."/>
            <person name="Tran N.C."/>
            <person name="Knight R."/>
            <person name="Edlund A."/>
        </authorList>
    </citation>
    <scope>NUCLEOTIDE SEQUENCE</scope>
    <source>
        <strain evidence="10">JCVI_34_bin.1</strain>
    </source>
</reference>
<feature type="transmembrane region" description="Helical" evidence="7">
    <location>
        <begin position="21"/>
        <end position="44"/>
    </location>
</feature>
<evidence type="ECO:0000256" key="5">
    <source>
        <dbReference type="ARBA" id="ARBA00023136"/>
    </source>
</evidence>
<feature type="transmembrane region" description="Helical" evidence="7">
    <location>
        <begin position="383"/>
        <end position="401"/>
    </location>
</feature>
<dbReference type="GO" id="GO:0022857">
    <property type="term" value="F:transmembrane transporter activity"/>
    <property type="evidence" value="ECO:0007669"/>
    <property type="project" value="TreeGrafter"/>
</dbReference>
<evidence type="ECO:0000259" key="9">
    <source>
        <dbReference type="Pfam" id="PF12704"/>
    </source>
</evidence>
<keyword evidence="2" id="KW-1003">Cell membrane</keyword>
<name>A0A929RYD9_9BACT</name>
<dbReference type="PANTHER" id="PTHR30572">
    <property type="entry name" value="MEMBRANE COMPONENT OF TRANSPORTER-RELATED"/>
    <property type="match status" value="1"/>
</dbReference>
<dbReference type="GO" id="GO:0005886">
    <property type="term" value="C:plasma membrane"/>
    <property type="evidence" value="ECO:0007669"/>
    <property type="project" value="UniProtKB-SubCell"/>
</dbReference>
<comment type="caution">
    <text evidence="10">The sequence shown here is derived from an EMBL/GenBank/DDBJ whole genome shotgun (WGS) entry which is preliminary data.</text>
</comment>
<gene>
    <name evidence="10" type="ORF">HXK21_02750</name>
</gene>
<feature type="transmembrane region" description="Helical" evidence="7">
    <location>
        <begin position="280"/>
        <end position="305"/>
    </location>
</feature>
<comment type="similarity">
    <text evidence="6">Belongs to the ABC-4 integral membrane protein family.</text>
</comment>